<evidence type="ECO:0000259" key="1">
    <source>
        <dbReference type="Pfam" id="PF09084"/>
    </source>
</evidence>
<dbReference type="Gene3D" id="3.40.190.10">
    <property type="entry name" value="Periplasmic binding protein-like II"/>
    <property type="match status" value="2"/>
</dbReference>
<keyword evidence="3" id="KW-1185">Reference proteome</keyword>
<proteinExistence type="predicted"/>
<dbReference type="Proteomes" id="UP000186524">
    <property type="component" value="Unassembled WGS sequence"/>
</dbReference>
<dbReference type="InterPro" id="IPR027939">
    <property type="entry name" value="NMT1/THI5"/>
</dbReference>
<evidence type="ECO:0000313" key="2">
    <source>
        <dbReference type="EMBL" id="OKL36074.1"/>
    </source>
</evidence>
<name>A0A1Q5P1D9_9BACI</name>
<accession>A0A1Q5P1D9</accession>
<sequence length="335" mass="36979">MKKWTAGVLAAMMLAGCGANEKTAIETSGEGKKELQEVSIMLDWYPNAVHSFLYVADEKGYFKEEGIDLDIQFPADPTDPIKLAASGQVTLGITYQPDVIVARTEQGVGVKSVGAIVREPLNRVVSLEESNIQSPKDLEGKTVGYTGIPLNESIVQTMVKEDGGDASKVELIDIGFELNSTLVSKKADAVVGAYINHEVPLLEFEGYPTNNIDLTDYGVPSFYELIAVTSDKTWEEESELIEAFWRAAEKGFDDMEANPDEALQILMDNQDAANFPLEEKVEKESMDILLPMMASDEGFGYQEEKPWADTANWMKESGLIKKDPNVEELFVNMPE</sequence>
<reference evidence="2 3" key="1">
    <citation type="submission" date="2016-12" db="EMBL/GenBank/DDBJ databases">
        <title>Domibacillus sp. SAOS 44 whole genome sequencing.</title>
        <authorList>
            <person name="Verma A."/>
            <person name="Krishnamurthi S."/>
        </authorList>
    </citation>
    <scope>NUCLEOTIDE SEQUENCE [LARGE SCALE GENOMIC DNA]</scope>
    <source>
        <strain evidence="2 3">SAOS 44</strain>
    </source>
</reference>
<dbReference type="RefSeq" id="WP_073712174.1">
    <property type="nucleotide sequence ID" value="NZ_MRWQ01000010.1"/>
</dbReference>
<organism evidence="2 3">
    <name type="scientific">Domibacillus mangrovi</name>
    <dbReference type="NCBI Taxonomy" id="1714354"/>
    <lineage>
        <taxon>Bacteria</taxon>
        <taxon>Bacillati</taxon>
        <taxon>Bacillota</taxon>
        <taxon>Bacilli</taxon>
        <taxon>Bacillales</taxon>
        <taxon>Bacillaceae</taxon>
        <taxon>Domibacillus</taxon>
    </lineage>
</organism>
<dbReference type="PROSITE" id="PS51257">
    <property type="entry name" value="PROKAR_LIPOPROTEIN"/>
    <property type="match status" value="1"/>
</dbReference>
<dbReference type="InterPro" id="IPR015168">
    <property type="entry name" value="SsuA/THI5"/>
</dbReference>
<dbReference type="PANTHER" id="PTHR31528">
    <property type="entry name" value="4-AMINO-5-HYDROXYMETHYL-2-METHYLPYRIMIDINE PHOSPHATE SYNTHASE THI11-RELATED"/>
    <property type="match status" value="1"/>
</dbReference>
<evidence type="ECO:0000313" key="3">
    <source>
        <dbReference type="Proteomes" id="UP000186524"/>
    </source>
</evidence>
<dbReference type="SUPFAM" id="SSF53850">
    <property type="entry name" value="Periplasmic binding protein-like II"/>
    <property type="match status" value="1"/>
</dbReference>
<protein>
    <submittedName>
        <fullName evidence="2">ABC transporter substrate-binding protein</fullName>
    </submittedName>
</protein>
<dbReference type="STRING" id="1714354.BLL40_12150"/>
<dbReference type="EMBL" id="MRWQ01000010">
    <property type="protein sequence ID" value="OKL36074.1"/>
    <property type="molecule type" value="Genomic_DNA"/>
</dbReference>
<gene>
    <name evidence="2" type="ORF">BLL40_12150</name>
</gene>
<dbReference type="PANTHER" id="PTHR31528:SF3">
    <property type="entry name" value="THIAMINE BIOSYNTHESIS PROTEIN HI_0357-RELATED"/>
    <property type="match status" value="1"/>
</dbReference>
<dbReference type="OrthoDB" id="9815602at2"/>
<dbReference type="Pfam" id="PF09084">
    <property type="entry name" value="NMT1"/>
    <property type="match status" value="1"/>
</dbReference>
<feature type="domain" description="SsuA/THI5-like" evidence="1">
    <location>
        <begin position="47"/>
        <end position="262"/>
    </location>
</feature>
<dbReference type="GO" id="GO:0009228">
    <property type="term" value="P:thiamine biosynthetic process"/>
    <property type="evidence" value="ECO:0007669"/>
    <property type="project" value="InterPro"/>
</dbReference>
<comment type="caution">
    <text evidence="2">The sequence shown here is derived from an EMBL/GenBank/DDBJ whole genome shotgun (WGS) entry which is preliminary data.</text>
</comment>
<dbReference type="AlphaFoldDB" id="A0A1Q5P1D9"/>